<dbReference type="STRING" id="1121428.DESHY_60343"/>
<protein>
    <submittedName>
        <fullName evidence="1">Flagellar operon protein</fullName>
    </submittedName>
</protein>
<dbReference type="Pfam" id="PF12611">
    <property type="entry name" value="Flagellar_put"/>
    <property type="match status" value="1"/>
</dbReference>
<keyword evidence="2" id="KW-1185">Reference proteome</keyword>
<name>K8EKV5_9FIRM</name>
<dbReference type="EMBL" id="CAOS01000013">
    <property type="protein sequence ID" value="CCO09171.1"/>
    <property type="molecule type" value="Genomic_DNA"/>
</dbReference>
<reference evidence="1 2" key="1">
    <citation type="journal article" date="2013" name="Genome Announc.">
        <title>Genome Sequence of the Sulfate-Reducing Bacterium Desulfotomaculum hydrothermale Lam5(T).</title>
        <authorList>
            <person name="Amin O."/>
            <person name="Fardeau M.L."/>
            <person name="Valette O."/>
            <person name="Hirschler-Rea A."/>
            <person name="Barbe V."/>
            <person name="Medigue C."/>
            <person name="Vacherie B."/>
            <person name="Ollivier B."/>
            <person name="Bertin P.N."/>
            <person name="Dolla A."/>
        </authorList>
    </citation>
    <scope>NUCLEOTIDE SEQUENCE [LARGE SCALE GENOMIC DNA]</scope>
    <source>
        <strain evidence="2">Lam5 / DSM 18033</strain>
    </source>
</reference>
<gene>
    <name evidence="1" type="ORF">DESHY_60343</name>
</gene>
<dbReference type="eggNOG" id="ENOG5032Y5R">
    <property type="taxonomic scope" value="Bacteria"/>
</dbReference>
<evidence type="ECO:0000313" key="2">
    <source>
        <dbReference type="Proteomes" id="UP000009315"/>
    </source>
</evidence>
<organism evidence="1 2">
    <name type="scientific">Desulforamulus hydrothermalis Lam5 = DSM 18033</name>
    <dbReference type="NCBI Taxonomy" id="1121428"/>
    <lineage>
        <taxon>Bacteria</taxon>
        <taxon>Bacillati</taxon>
        <taxon>Bacillota</taxon>
        <taxon>Clostridia</taxon>
        <taxon>Eubacteriales</taxon>
        <taxon>Peptococcaceae</taxon>
        <taxon>Desulforamulus</taxon>
    </lineage>
</organism>
<dbReference type="NCBIfam" id="TIGR02530">
    <property type="entry name" value="flg_new"/>
    <property type="match status" value="1"/>
</dbReference>
<dbReference type="AlphaFoldDB" id="K8EKV5"/>
<accession>K8EKV5</accession>
<sequence>MQPCSQANKTVQANRLKENNLSFQELLHQEFRRQQEVKLSAHAAQRLREREIVLTEQDFSKINQAVQRAAAKGARDSLVLYGDLALIASVANRTIITAVDSKNMAEHVFTNIDSAVIVK</sequence>
<comment type="caution">
    <text evidence="1">The sequence shown here is derived from an EMBL/GenBank/DDBJ whole genome shotgun (WGS) entry which is preliminary data.</text>
</comment>
<proteinExistence type="predicted"/>
<keyword evidence="1" id="KW-0969">Cilium</keyword>
<dbReference type="RefSeq" id="WP_008413037.1">
    <property type="nucleotide sequence ID" value="NZ_CAOS01000013.1"/>
</dbReference>
<dbReference type="InterPro" id="IPR013367">
    <property type="entry name" value="Flagellar_put"/>
</dbReference>
<evidence type="ECO:0000313" key="1">
    <source>
        <dbReference type="EMBL" id="CCO09171.1"/>
    </source>
</evidence>
<dbReference type="OrthoDB" id="165650at2"/>
<keyword evidence="1" id="KW-0966">Cell projection</keyword>
<dbReference type="Proteomes" id="UP000009315">
    <property type="component" value="Unassembled WGS sequence"/>
</dbReference>
<keyword evidence="1" id="KW-0282">Flagellum</keyword>